<dbReference type="PANTHER" id="PTHR43386:SF24">
    <property type="entry name" value="OLIGOPEPTIDE TRANSPORT SYSTEM PERMEASE PROTEIN AMID"/>
    <property type="match status" value="1"/>
</dbReference>
<dbReference type="PANTHER" id="PTHR43386">
    <property type="entry name" value="OLIGOPEPTIDE TRANSPORT SYSTEM PERMEASE PROTEIN APPC"/>
    <property type="match status" value="1"/>
</dbReference>
<feature type="transmembrane region" description="Helical" evidence="10">
    <location>
        <begin position="354"/>
        <end position="375"/>
    </location>
</feature>
<evidence type="ECO:0000256" key="7">
    <source>
        <dbReference type="ARBA" id="ARBA00022989"/>
    </source>
</evidence>
<evidence type="ECO:0000256" key="10">
    <source>
        <dbReference type="RuleBase" id="RU363032"/>
    </source>
</evidence>
<evidence type="ECO:0000256" key="5">
    <source>
        <dbReference type="ARBA" id="ARBA00022856"/>
    </source>
</evidence>
<dbReference type="RefSeq" id="WP_258210857.1">
    <property type="nucleotide sequence ID" value="NZ_CP102734.1"/>
</dbReference>
<evidence type="ECO:0000256" key="6">
    <source>
        <dbReference type="ARBA" id="ARBA00022927"/>
    </source>
</evidence>
<dbReference type="Pfam" id="PF12911">
    <property type="entry name" value="OppC_N"/>
    <property type="match status" value="1"/>
</dbReference>
<reference evidence="12" key="1">
    <citation type="submission" date="2022-08" db="EMBL/GenBank/DDBJ databases">
        <title>Complete genome of Mycoplasma iguanae type strain 2327.</title>
        <authorList>
            <person name="Spergser J."/>
        </authorList>
    </citation>
    <scope>NUCLEOTIDE SEQUENCE</scope>
    <source>
        <strain evidence="12">2327</strain>
    </source>
</reference>
<accession>A0ABY5R849</accession>
<dbReference type="SUPFAM" id="SSF161098">
    <property type="entry name" value="MetI-like"/>
    <property type="match status" value="1"/>
</dbReference>
<organism evidence="12 13">
    <name type="scientific">Mycoplasma iguanae</name>
    <dbReference type="NCBI Taxonomy" id="292461"/>
    <lineage>
        <taxon>Bacteria</taxon>
        <taxon>Bacillati</taxon>
        <taxon>Mycoplasmatota</taxon>
        <taxon>Mollicutes</taxon>
        <taxon>Mycoplasmataceae</taxon>
        <taxon>Mycoplasma</taxon>
    </lineage>
</organism>
<comment type="similarity">
    <text evidence="9">Belongs to the binding-protein-dependent transport system permease family. OppBC subfamily.</text>
</comment>
<protein>
    <submittedName>
        <fullName evidence="12">ABC transporter permease</fullName>
    </submittedName>
</protein>
<dbReference type="CDD" id="cd06261">
    <property type="entry name" value="TM_PBP2"/>
    <property type="match status" value="1"/>
</dbReference>
<dbReference type="Gene3D" id="1.10.3720.10">
    <property type="entry name" value="MetI-like"/>
    <property type="match status" value="1"/>
</dbReference>
<gene>
    <name evidence="12" type="ORF">NV226_03085</name>
</gene>
<feature type="domain" description="ABC transmembrane type-1" evidence="11">
    <location>
        <begin position="184"/>
        <end position="372"/>
    </location>
</feature>
<keyword evidence="3" id="KW-1003">Cell membrane</keyword>
<name>A0ABY5R849_9MOLU</name>
<keyword evidence="5" id="KW-0571">Peptide transport</keyword>
<feature type="transmembrane region" description="Helical" evidence="10">
    <location>
        <begin position="220"/>
        <end position="240"/>
    </location>
</feature>
<dbReference type="PROSITE" id="PS50928">
    <property type="entry name" value="ABC_TM1"/>
    <property type="match status" value="1"/>
</dbReference>
<dbReference type="InterPro" id="IPR035906">
    <property type="entry name" value="MetI-like_sf"/>
</dbReference>
<keyword evidence="8 10" id="KW-0472">Membrane</keyword>
<evidence type="ECO:0000256" key="2">
    <source>
        <dbReference type="ARBA" id="ARBA00022448"/>
    </source>
</evidence>
<dbReference type="Proteomes" id="UP001059252">
    <property type="component" value="Chromosome"/>
</dbReference>
<keyword evidence="4 10" id="KW-0812">Transmembrane</keyword>
<evidence type="ECO:0000256" key="9">
    <source>
        <dbReference type="ARBA" id="ARBA00024202"/>
    </source>
</evidence>
<dbReference type="InterPro" id="IPR050366">
    <property type="entry name" value="BP-dependent_transpt_permease"/>
</dbReference>
<evidence type="ECO:0000313" key="13">
    <source>
        <dbReference type="Proteomes" id="UP001059252"/>
    </source>
</evidence>
<proteinExistence type="inferred from homology"/>
<comment type="subcellular location">
    <subcellularLocation>
        <location evidence="1 10">Cell membrane</location>
        <topology evidence="1 10">Multi-pass membrane protein</topology>
    </subcellularLocation>
</comment>
<sequence length="387" mass="43221">MEKLSRKDFNKKYLLNDSDVTLLKFYPQDKFISLQRIGKPTTRAKDIAKRFFTNPWTLMSLVLVFVVLLMSVIIPIISPFNANRPISEASSVYVVDQQSSLYGAFWSFQKQDFIDLIRSVEKNSGQKIILDIQESIGDARVLYDPYTLLQVLSGSNEKLVSIIGTDNYGRDIWLRIWEGTRNALWFSLLVVTITTLLGVPIGLFLGFHVGKRVDTLTMRVVDIINTVPSIIWLIVLIAIFGIEDHVVFGVLVFIGFTGPLEVARMYIITVKDEEFLQASKSLGATKARIIYIEALPLILGKLSAMFVNSLMSGVFYLSSLSFLGFISDSINADPNLGLSLFSSKQLMESNPWSVVLPSVILLTLVTSLKLISIGIHDALDPKAKKGV</sequence>
<feature type="transmembrane region" description="Helical" evidence="10">
    <location>
        <begin position="183"/>
        <end position="208"/>
    </location>
</feature>
<dbReference type="EMBL" id="CP102734">
    <property type="protein sequence ID" value="UVD81683.1"/>
    <property type="molecule type" value="Genomic_DNA"/>
</dbReference>
<evidence type="ECO:0000256" key="1">
    <source>
        <dbReference type="ARBA" id="ARBA00004651"/>
    </source>
</evidence>
<feature type="transmembrane region" description="Helical" evidence="10">
    <location>
        <begin position="56"/>
        <end position="77"/>
    </location>
</feature>
<dbReference type="InterPro" id="IPR025966">
    <property type="entry name" value="OppC_N"/>
</dbReference>
<evidence type="ECO:0000313" key="12">
    <source>
        <dbReference type="EMBL" id="UVD81683.1"/>
    </source>
</evidence>
<evidence type="ECO:0000256" key="3">
    <source>
        <dbReference type="ARBA" id="ARBA00022475"/>
    </source>
</evidence>
<keyword evidence="7 10" id="KW-1133">Transmembrane helix</keyword>
<dbReference type="InterPro" id="IPR000515">
    <property type="entry name" value="MetI-like"/>
</dbReference>
<keyword evidence="13" id="KW-1185">Reference proteome</keyword>
<feature type="transmembrane region" description="Helical" evidence="10">
    <location>
        <begin position="289"/>
        <end position="317"/>
    </location>
</feature>
<dbReference type="Pfam" id="PF00528">
    <property type="entry name" value="BPD_transp_1"/>
    <property type="match status" value="1"/>
</dbReference>
<evidence type="ECO:0000259" key="11">
    <source>
        <dbReference type="PROSITE" id="PS50928"/>
    </source>
</evidence>
<evidence type="ECO:0000256" key="8">
    <source>
        <dbReference type="ARBA" id="ARBA00023136"/>
    </source>
</evidence>
<evidence type="ECO:0000256" key="4">
    <source>
        <dbReference type="ARBA" id="ARBA00022692"/>
    </source>
</evidence>
<keyword evidence="6" id="KW-0653">Protein transport</keyword>
<keyword evidence="2 10" id="KW-0813">Transport</keyword>
<feature type="transmembrane region" description="Helical" evidence="10">
    <location>
        <begin position="246"/>
        <end position="268"/>
    </location>
</feature>